<evidence type="ECO:0000313" key="4">
    <source>
        <dbReference type="EMBL" id="KAG7284428.1"/>
    </source>
</evidence>
<dbReference type="GO" id="GO:0008270">
    <property type="term" value="F:zinc ion binding"/>
    <property type="evidence" value="ECO:0007669"/>
    <property type="project" value="InterPro"/>
</dbReference>
<dbReference type="InterPro" id="IPR050613">
    <property type="entry name" value="Sec_Metabolite_Reg"/>
</dbReference>
<evidence type="ECO:0000313" key="5">
    <source>
        <dbReference type="Proteomes" id="UP001197093"/>
    </source>
</evidence>
<protein>
    <recommendedName>
        <fullName evidence="3">Xylanolytic transcriptional activator regulatory domain-containing protein</fullName>
    </recommendedName>
</protein>
<evidence type="ECO:0000259" key="3">
    <source>
        <dbReference type="SMART" id="SM00906"/>
    </source>
</evidence>
<organism evidence="4 5">
    <name type="scientific">Staphylotrichum longicolle</name>
    <dbReference type="NCBI Taxonomy" id="669026"/>
    <lineage>
        <taxon>Eukaryota</taxon>
        <taxon>Fungi</taxon>
        <taxon>Dikarya</taxon>
        <taxon>Ascomycota</taxon>
        <taxon>Pezizomycotina</taxon>
        <taxon>Sordariomycetes</taxon>
        <taxon>Sordariomycetidae</taxon>
        <taxon>Sordariales</taxon>
        <taxon>Chaetomiaceae</taxon>
        <taxon>Staphylotrichum</taxon>
    </lineage>
</organism>
<name>A0AAD4END3_9PEZI</name>
<feature type="domain" description="Xylanolytic transcriptional activator regulatory" evidence="3">
    <location>
        <begin position="70"/>
        <end position="144"/>
    </location>
</feature>
<dbReference type="Pfam" id="PF04082">
    <property type="entry name" value="Fungal_trans"/>
    <property type="match status" value="1"/>
</dbReference>
<dbReference type="PANTHER" id="PTHR31001:SF49">
    <property type="entry name" value="ZN(II)2CYS6 TRANSCRIPTION FACTOR (EUROFUNG)"/>
    <property type="match status" value="1"/>
</dbReference>
<reference evidence="4" key="1">
    <citation type="submission" date="2023-02" db="EMBL/GenBank/DDBJ databases">
        <authorList>
            <person name="Palmer J.M."/>
        </authorList>
    </citation>
    <scope>NUCLEOTIDE SEQUENCE</scope>
    <source>
        <strain evidence="4">FW57</strain>
    </source>
</reference>
<dbReference type="EMBL" id="JAHCVI010000006">
    <property type="protein sequence ID" value="KAG7284428.1"/>
    <property type="molecule type" value="Genomic_DNA"/>
</dbReference>
<comment type="caution">
    <text evidence="4">The sequence shown here is derived from an EMBL/GenBank/DDBJ whole genome shotgun (WGS) entry which is preliminary data.</text>
</comment>
<dbReference type="AlphaFoldDB" id="A0AAD4END3"/>
<keyword evidence="2" id="KW-0539">Nucleus</keyword>
<keyword evidence="5" id="KW-1185">Reference proteome</keyword>
<dbReference type="SMART" id="SM00906">
    <property type="entry name" value="Fungal_trans"/>
    <property type="match status" value="1"/>
</dbReference>
<comment type="subcellular location">
    <subcellularLocation>
        <location evidence="1">Nucleus</location>
    </subcellularLocation>
</comment>
<dbReference type="GO" id="GO:0003677">
    <property type="term" value="F:DNA binding"/>
    <property type="evidence" value="ECO:0007669"/>
    <property type="project" value="InterPro"/>
</dbReference>
<dbReference type="Proteomes" id="UP001197093">
    <property type="component" value="Unassembled WGS sequence"/>
</dbReference>
<accession>A0AAD4END3</accession>
<dbReference type="GO" id="GO:0006351">
    <property type="term" value="P:DNA-templated transcription"/>
    <property type="evidence" value="ECO:0007669"/>
    <property type="project" value="InterPro"/>
</dbReference>
<evidence type="ECO:0000256" key="2">
    <source>
        <dbReference type="ARBA" id="ARBA00023242"/>
    </source>
</evidence>
<evidence type="ECO:0000256" key="1">
    <source>
        <dbReference type="ARBA" id="ARBA00004123"/>
    </source>
</evidence>
<dbReference type="PANTHER" id="PTHR31001">
    <property type="entry name" value="UNCHARACTERIZED TRANSCRIPTIONAL REGULATORY PROTEIN"/>
    <property type="match status" value="1"/>
</dbReference>
<sequence>MGAVFSRFARSREPENGSLPSVRILQQRTAECLVLGRFATANAYALEAFILHLQSRFLSQANSNLVQVHLWFEMGTIIRLAFRMGYHRDPSTMPGISPFEAEMRRRVWINIFQVDALLSFQMGFPSMIPTEYCDTQPPRNLEYSDLRADMPALPPPRPPTDDTPVLYIITKVSVMAVFKRIVAHAQSLASPTYDKTIALDLEARDVYARVPDLLQRRDVARCLLDTPTRILERCNLELLHLKGLIVLHRRFVSYEPATPRFEASRRACAEAALDILARQADLHRAGQPGGRLYDDRWMLVSMMAHDFLLAAMVLCLDLSVRLRFGTVEDDVARRAFVALQTSREVWAARSALSPEAATATFALDVMLRKVSEKNGKVVVPVVPQHVAPMPVDDMASVGETGLPYEELMSDVIDGARTPDWNLLDQYFQNPHMEVPDMTAWNADSSFPSQFLDLE</sequence>
<dbReference type="InterPro" id="IPR007219">
    <property type="entry name" value="XnlR_reg_dom"/>
</dbReference>
<dbReference type="GO" id="GO:0005634">
    <property type="term" value="C:nucleus"/>
    <property type="evidence" value="ECO:0007669"/>
    <property type="project" value="UniProtKB-SubCell"/>
</dbReference>
<dbReference type="CDD" id="cd12148">
    <property type="entry name" value="fungal_TF_MHR"/>
    <property type="match status" value="1"/>
</dbReference>
<proteinExistence type="predicted"/>
<gene>
    <name evidence="4" type="ORF">NEMBOFW57_010801</name>
</gene>